<evidence type="ECO:0000256" key="2">
    <source>
        <dbReference type="ARBA" id="ARBA00023315"/>
    </source>
</evidence>
<dbReference type="GO" id="GO:0016747">
    <property type="term" value="F:acyltransferase activity, transferring groups other than amino-acyl groups"/>
    <property type="evidence" value="ECO:0007669"/>
    <property type="project" value="InterPro"/>
</dbReference>
<accession>A0A2Z5ZKA4</accession>
<dbReference type="Gene3D" id="3.40.630.30">
    <property type="match status" value="1"/>
</dbReference>
<evidence type="ECO:0000256" key="1">
    <source>
        <dbReference type="ARBA" id="ARBA00022679"/>
    </source>
</evidence>
<keyword evidence="1 4" id="KW-0808">Transferase</keyword>
<dbReference type="SUPFAM" id="SSF55729">
    <property type="entry name" value="Acyl-CoA N-acyltransferases (Nat)"/>
    <property type="match status" value="1"/>
</dbReference>
<dbReference type="Proteomes" id="UP000270034">
    <property type="component" value="Chromosome"/>
</dbReference>
<feature type="domain" description="N-acetyltransferase" evidence="3">
    <location>
        <begin position="29"/>
        <end position="179"/>
    </location>
</feature>
<dbReference type="PANTHER" id="PTHR43800:SF1">
    <property type="entry name" value="PEPTIDYL-LYSINE N-ACETYLTRANSFERASE YJAB"/>
    <property type="match status" value="1"/>
</dbReference>
<evidence type="ECO:0000259" key="3">
    <source>
        <dbReference type="PROSITE" id="PS51186"/>
    </source>
</evidence>
<evidence type="ECO:0000313" key="5">
    <source>
        <dbReference type="Proteomes" id="UP000270034"/>
    </source>
</evidence>
<evidence type="ECO:0000313" key="4">
    <source>
        <dbReference type="EMBL" id="BBC80467.1"/>
    </source>
</evidence>
<dbReference type="KEGG" id="aot:AcetOri_orf03169"/>
<dbReference type="InterPro" id="IPR016181">
    <property type="entry name" value="Acyl_CoA_acyltransferase"/>
</dbReference>
<dbReference type="CDD" id="cd04301">
    <property type="entry name" value="NAT_SF"/>
    <property type="match status" value="1"/>
</dbReference>
<keyword evidence="2" id="KW-0012">Acyltransferase</keyword>
<dbReference type="EMBL" id="AP018515">
    <property type="protein sequence ID" value="BBC80467.1"/>
    <property type="molecule type" value="Genomic_DNA"/>
</dbReference>
<sequence length="198" mass="21632">MVLKGRLGAAFFYGALVRMLCAMKTKNDFIVRPTNLADTALLPAIERSAATLFLQDPALAFIAQADAGISELQHRQYVAQGTSWVAVDSGQQLLGFLCAQPEENILHILEVSVAKSAQGQGVGKALVQQCCAEAKQLGFTAVTLTTFTNVVWNKPFYEKLGFMVLDAQTMPEFLRCTLRDEESHGFPTGSRCAMRKVL</sequence>
<proteinExistence type="predicted"/>
<dbReference type="PANTHER" id="PTHR43800">
    <property type="entry name" value="PEPTIDYL-LYSINE N-ACETYLTRANSFERASE YJAB"/>
    <property type="match status" value="1"/>
</dbReference>
<organism evidence="4 5">
    <name type="scientific">Acetobacter orientalis</name>
    <dbReference type="NCBI Taxonomy" id="146474"/>
    <lineage>
        <taxon>Bacteria</taxon>
        <taxon>Pseudomonadati</taxon>
        <taxon>Pseudomonadota</taxon>
        <taxon>Alphaproteobacteria</taxon>
        <taxon>Acetobacterales</taxon>
        <taxon>Acetobacteraceae</taxon>
        <taxon>Acetobacter</taxon>
    </lineage>
</organism>
<dbReference type="InterPro" id="IPR000182">
    <property type="entry name" value="GNAT_dom"/>
</dbReference>
<reference evidence="4 5" key="1">
    <citation type="submission" date="2018-02" db="EMBL/GenBank/DDBJ databases">
        <title>Acetobacter orientalis genome.</title>
        <authorList>
            <person name="Nakashima N."/>
            <person name="Tamura T."/>
        </authorList>
    </citation>
    <scope>NUCLEOTIDE SEQUENCE [LARGE SCALE GENOMIC DNA]</scope>
    <source>
        <strain evidence="4 5">FAN1</strain>
    </source>
</reference>
<protein>
    <submittedName>
        <fullName evidence="4">Acetyltransferase</fullName>
    </submittedName>
</protein>
<dbReference type="PROSITE" id="PS51186">
    <property type="entry name" value="GNAT"/>
    <property type="match status" value="1"/>
</dbReference>
<name>A0A2Z5ZKA4_9PROT</name>
<dbReference type="AlphaFoldDB" id="A0A2Z5ZKA4"/>
<dbReference type="Pfam" id="PF00583">
    <property type="entry name" value="Acetyltransf_1"/>
    <property type="match status" value="1"/>
</dbReference>
<gene>
    <name evidence="4" type="ORF">AcetOrient_orf03169</name>
</gene>